<organism evidence="1 2">
    <name type="scientific">Rhodovibrio sodomensis</name>
    <dbReference type="NCBI Taxonomy" id="1088"/>
    <lineage>
        <taxon>Bacteria</taxon>
        <taxon>Pseudomonadati</taxon>
        <taxon>Pseudomonadota</taxon>
        <taxon>Alphaproteobacteria</taxon>
        <taxon>Rhodospirillales</taxon>
        <taxon>Rhodovibrionaceae</taxon>
        <taxon>Rhodovibrio</taxon>
    </lineage>
</organism>
<dbReference type="EMBL" id="NRRL01000074">
    <property type="protein sequence ID" value="MBK1670094.1"/>
    <property type="molecule type" value="Genomic_DNA"/>
</dbReference>
<evidence type="ECO:0000313" key="2">
    <source>
        <dbReference type="Proteomes" id="UP001296873"/>
    </source>
</evidence>
<protein>
    <submittedName>
        <fullName evidence="1">Uncharacterized protein</fullName>
    </submittedName>
</protein>
<accession>A0ABS1DIR6</accession>
<dbReference type="Proteomes" id="UP001296873">
    <property type="component" value="Unassembled WGS sequence"/>
</dbReference>
<keyword evidence="2" id="KW-1185">Reference proteome</keyword>
<proteinExistence type="predicted"/>
<reference evidence="1 2" key="1">
    <citation type="journal article" date="2020" name="Microorganisms">
        <title>Osmotic Adaptation and Compatible Solute Biosynthesis of Phototrophic Bacteria as Revealed from Genome Analyses.</title>
        <authorList>
            <person name="Imhoff J.F."/>
            <person name="Rahn T."/>
            <person name="Kunzel S."/>
            <person name="Keller A."/>
            <person name="Neulinger S.C."/>
        </authorList>
    </citation>
    <scope>NUCLEOTIDE SEQUENCE [LARGE SCALE GENOMIC DNA]</scope>
    <source>
        <strain evidence="1 2">DSM 9895</strain>
    </source>
</reference>
<dbReference type="RefSeq" id="WP_200342443.1">
    <property type="nucleotide sequence ID" value="NZ_NRRL01000074.1"/>
</dbReference>
<evidence type="ECO:0000313" key="1">
    <source>
        <dbReference type="EMBL" id="MBK1670094.1"/>
    </source>
</evidence>
<name>A0ABS1DIR6_9PROT</name>
<gene>
    <name evidence="1" type="ORF">CKO28_18830</name>
</gene>
<comment type="caution">
    <text evidence="1">The sequence shown here is derived from an EMBL/GenBank/DDBJ whole genome shotgun (WGS) entry which is preliminary data.</text>
</comment>
<sequence>MNTALSKTGPWTVSHSPRIDLTERGREGIADNGAALFAGHVADVGLAMDLRRERSGISVEIGPATDRRMPAVRGRGTRFERGAPMTCGEASQFVLKHAHLIDAATQRMDAERRESAQRALADAWRSATSAYRFSPGEKARAA</sequence>